<reference evidence="1" key="1">
    <citation type="submission" date="2023-07" db="EMBL/GenBank/DDBJ databases">
        <title>Black Yeasts Isolated from many extreme environments.</title>
        <authorList>
            <person name="Coleine C."/>
            <person name="Stajich J.E."/>
            <person name="Selbmann L."/>
        </authorList>
    </citation>
    <scope>NUCLEOTIDE SEQUENCE</scope>
    <source>
        <strain evidence="1">CCFEE 5714</strain>
    </source>
</reference>
<gene>
    <name evidence="1" type="ORF">LTR37_018351</name>
</gene>
<accession>A0ACC3MHD3</accession>
<dbReference type="Proteomes" id="UP001281147">
    <property type="component" value="Unassembled WGS sequence"/>
</dbReference>
<comment type="caution">
    <text evidence="1">The sequence shown here is derived from an EMBL/GenBank/DDBJ whole genome shotgun (WGS) entry which is preliminary data.</text>
</comment>
<organism evidence="1 2">
    <name type="scientific">Vermiconidia calcicola</name>
    <dbReference type="NCBI Taxonomy" id="1690605"/>
    <lineage>
        <taxon>Eukaryota</taxon>
        <taxon>Fungi</taxon>
        <taxon>Dikarya</taxon>
        <taxon>Ascomycota</taxon>
        <taxon>Pezizomycotina</taxon>
        <taxon>Dothideomycetes</taxon>
        <taxon>Dothideomycetidae</taxon>
        <taxon>Mycosphaerellales</taxon>
        <taxon>Extremaceae</taxon>
        <taxon>Vermiconidia</taxon>
    </lineage>
</organism>
<evidence type="ECO:0000313" key="2">
    <source>
        <dbReference type="Proteomes" id="UP001281147"/>
    </source>
</evidence>
<dbReference type="EMBL" id="JAUTXU010000254">
    <property type="protein sequence ID" value="KAK3691920.1"/>
    <property type="molecule type" value="Genomic_DNA"/>
</dbReference>
<keyword evidence="2" id="KW-1185">Reference proteome</keyword>
<protein>
    <submittedName>
        <fullName evidence="1">Uncharacterized protein</fullName>
    </submittedName>
</protein>
<name>A0ACC3MHD3_9PEZI</name>
<evidence type="ECO:0000313" key="1">
    <source>
        <dbReference type="EMBL" id="KAK3691920.1"/>
    </source>
</evidence>
<sequence length="803" mass="85227">MIKPPWTHRGRSFGLVCNILSTSHHGFRRKLSTQSPFFKISPEVQQALSENRPIVALESTIYTHGFPHPQNLSLASSLETLIRTHGGVPATIGILDGIARVGLSSPELERLVSALNPLKISRRDFGFALGRGSRRNGGTTISATMILAHLAGIKVFATGGLGGVHRGAESTWDVSADLTELGRTPVCVISSGCKAFLDLPRTLEYLETQGVGVATFADGRDPAASGVDFPAFWTRESGVPSPKVLRDEVDGAEVIYAHFGLGLQSGLFFANPIPEEHSLPKEAMDAAIDEALRHADAAGAVGAAATPFILDKIREVTGSRSLEANRALVEANVVRGTKVAMELVRLESEGRGTDKDAKTDEHIVVGPGAINYTANGVSKGVTQAPEPSATARKPPTPSTESSRPNVFVAGSLALDLACDYAVQLGHATGDAITIKPALYTSNPARITQSPGGVGSNVARAAHLMGANARLCSAIGDDLSGKAALEALGAAGMSTEGIKTLPSERTAQYVAVNDSSKDLLLAMADMSILETAETTISDALEDFWLPQFREARPTHLVLDANWPPKQLAKWLEVGKEINAHITFEPVSNAKSTALFRLPDPNTLRVFPTPSIHLATPNAHELTAMYTHARENSFFDRQDWWSVIDALGIPQSGARTQMALATSSSLVDQGIPQQSIQLLPFIPSICTKLGAQGVLLTQLIPANDERLTSGEYAPHILSRCKNETEESVGVGGVYMRLFPAVEEVKGEDVVSVNGVGDTFAGTLVAGLAKGARVEELVDVAQRAAVLTLKSWESVSGGLGTLRMLV</sequence>
<proteinExistence type="predicted"/>